<keyword evidence="4" id="KW-0479">Metal-binding</keyword>
<dbReference type="Gene3D" id="3.30.2070.10">
    <property type="entry name" value="Formate dehydrogenase/DMSO reductase"/>
    <property type="match status" value="1"/>
</dbReference>
<dbReference type="InterPro" id="IPR006656">
    <property type="entry name" value="Mopterin_OxRdtase"/>
</dbReference>
<dbReference type="InterPro" id="IPR006655">
    <property type="entry name" value="Mopterin_OxRdtase_prok_CS"/>
</dbReference>
<dbReference type="Pfam" id="PF01568">
    <property type="entry name" value="Molydop_binding"/>
    <property type="match status" value="1"/>
</dbReference>
<keyword evidence="5" id="KW-0560">Oxidoreductase</keyword>
<dbReference type="PANTHER" id="PTHR43742:SF6">
    <property type="entry name" value="OXIDOREDUCTASE YYAE-RELATED"/>
    <property type="match status" value="1"/>
</dbReference>
<dbReference type="InterPro" id="IPR037920">
    <property type="entry name" value="YoaE_C"/>
</dbReference>
<dbReference type="SUPFAM" id="SSF53706">
    <property type="entry name" value="Formate dehydrogenase/DMSO reductase, domains 1-3"/>
    <property type="match status" value="1"/>
</dbReference>
<dbReference type="AlphaFoldDB" id="W4LTA3"/>
<dbReference type="GO" id="GO:0051536">
    <property type="term" value="F:iron-sulfur cluster binding"/>
    <property type="evidence" value="ECO:0007669"/>
    <property type="project" value="UniProtKB-KW"/>
</dbReference>
<dbReference type="Pfam" id="PF00384">
    <property type="entry name" value="Molybdopterin"/>
    <property type="match status" value="1"/>
</dbReference>
<evidence type="ECO:0000259" key="8">
    <source>
        <dbReference type="PROSITE" id="PS51669"/>
    </source>
</evidence>
<comment type="caution">
    <text evidence="9">The sequence shown here is derived from an EMBL/GenBank/DDBJ whole genome shotgun (WGS) entry which is preliminary data.</text>
</comment>
<protein>
    <submittedName>
        <fullName evidence="9">Molybdopterin oxidoreductase</fullName>
    </submittedName>
</protein>
<dbReference type="CDD" id="cd02786">
    <property type="entry name" value="MopB_CT_3"/>
    <property type="match status" value="1"/>
</dbReference>
<sequence length="706" mass="77362">MAEQVVFGACPHDCPDTCAMLTTVVDGQVVDVRGNPDHPFTRGGLCVKVNNYQDRVYSQDRVLYPLKRRGAKGHGDFERISWEAALAEIKTRWTDIINQYGPASILPYSYLGTEGILNGLNAGDAFFNKLGASVSERTFCDSAAISAFFMTCGPTAAVDPESFVYSKYIILWAINTISNNLHHWPFIAEAQRNGAKVVVIDPVATRTAKQADWHIPIRPGTDAALALGMMNVIIAEGLVDHDYVERYTVGYDELKLRAAEFPPERVARITGVSAEDIRTLACEFATRQPSVIRMGVAIERNASGGNAVRAMSCLPALVGSWRHCGGGILHMPIWAFPMNWDGLSRPDWIPPGTPVINQWRLGPALAGELDTQIKSLFVYNSNPVVVAPEQDKVVQGLGREDLFTVVSEHFVTDTARYADIVLPATTQLEQFDVMFSWGHLYLTLNEPAIEPLGESVPNTELFRRLAHTMGFTDPYWDRTDEDIILGALDWSHPVLEGISLEQLRKTGWARLNVGPPEAFVPHREGNFPTPSGKVEFKSSIAEGGNLVLPLFRQGYTGDQSGEPLDPLPNFIPQNEAPETNPDLAAKYPLNMLSPKSHAFLNSSYGNLDAQLYHAGEQMVLINGSDADARGLANGDAVRVFNDRGAFEAIARVTPDVRTGVVVAPLGYWTKDSRNGRTVNAINPPAFADYGRAPTFSDTLVEVAPIG</sequence>
<dbReference type="GO" id="GO:0016491">
    <property type="term" value="F:oxidoreductase activity"/>
    <property type="evidence" value="ECO:0007669"/>
    <property type="project" value="UniProtKB-KW"/>
</dbReference>
<dbReference type="Gene3D" id="2.40.40.20">
    <property type="match status" value="1"/>
</dbReference>
<name>W4LTA3_ENTF1</name>
<dbReference type="PROSITE" id="PS51669">
    <property type="entry name" value="4FE4S_MOW_BIS_MGD"/>
    <property type="match status" value="1"/>
</dbReference>
<evidence type="ECO:0000256" key="3">
    <source>
        <dbReference type="ARBA" id="ARBA00022505"/>
    </source>
</evidence>
<keyword evidence="3" id="KW-0500">Molybdenum</keyword>
<evidence type="ECO:0000256" key="6">
    <source>
        <dbReference type="ARBA" id="ARBA00023004"/>
    </source>
</evidence>
<dbReference type="EMBL" id="AZHW01000317">
    <property type="protein sequence ID" value="ETX00667.1"/>
    <property type="molecule type" value="Genomic_DNA"/>
</dbReference>
<evidence type="ECO:0000313" key="9">
    <source>
        <dbReference type="EMBL" id="ETX00667.1"/>
    </source>
</evidence>
<dbReference type="PATRIC" id="fig|1429438.4.peg.2123"/>
<evidence type="ECO:0000256" key="1">
    <source>
        <dbReference type="ARBA" id="ARBA00001942"/>
    </source>
</evidence>
<dbReference type="GO" id="GO:0046872">
    <property type="term" value="F:metal ion binding"/>
    <property type="evidence" value="ECO:0007669"/>
    <property type="project" value="UniProtKB-KW"/>
</dbReference>
<dbReference type="Proteomes" id="UP000019141">
    <property type="component" value="Unassembled WGS sequence"/>
</dbReference>
<gene>
    <name evidence="9" type="ORF">ETSY1_10405</name>
</gene>
<evidence type="ECO:0000256" key="7">
    <source>
        <dbReference type="ARBA" id="ARBA00023014"/>
    </source>
</evidence>
<dbReference type="GO" id="GO:0043546">
    <property type="term" value="F:molybdopterin cofactor binding"/>
    <property type="evidence" value="ECO:0007669"/>
    <property type="project" value="InterPro"/>
</dbReference>
<dbReference type="Gene3D" id="3.40.50.740">
    <property type="match status" value="1"/>
</dbReference>
<evidence type="ECO:0000256" key="2">
    <source>
        <dbReference type="ARBA" id="ARBA00010312"/>
    </source>
</evidence>
<proteinExistence type="inferred from homology"/>
<evidence type="ECO:0000256" key="4">
    <source>
        <dbReference type="ARBA" id="ARBA00022723"/>
    </source>
</evidence>
<evidence type="ECO:0000313" key="10">
    <source>
        <dbReference type="Proteomes" id="UP000019141"/>
    </source>
</evidence>
<dbReference type="SMART" id="SM00926">
    <property type="entry name" value="Molybdop_Fe4S4"/>
    <property type="match status" value="1"/>
</dbReference>
<feature type="domain" description="4Fe-4S Mo/W bis-MGD-type" evidence="8">
    <location>
        <begin position="3"/>
        <end position="60"/>
    </location>
</feature>
<dbReference type="CDD" id="cd02766">
    <property type="entry name" value="MopB_3"/>
    <property type="match status" value="1"/>
</dbReference>
<keyword evidence="7" id="KW-0411">Iron-sulfur</keyword>
<comment type="cofactor">
    <cofactor evidence="1">
        <name>Mo-bis(molybdopterin guanine dinucleotide)</name>
        <dbReference type="ChEBI" id="CHEBI:60539"/>
    </cofactor>
</comment>
<dbReference type="SUPFAM" id="SSF50692">
    <property type="entry name" value="ADC-like"/>
    <property type="match status" value="1"/>
</dbReference>
<dbReference type="InterPro" id="IPR009010">
    <property type="entry name" value="Asp_de-COase-like_dom_sf"/>
</dbReference>
<dbReference type="InterPro" id="IPR006657">
    <property type="entry name" value="MoPterin_dinucl-bd_dom"/>
</dbReference>
<organism evidence="9 10">
    <name type="scientific">Entotheonella factor</name>
    <dbReference type="NCBI Taxonomy" id="1429438"/>
    <lineage>
        <taxon>Bacteria</taxon>
        <taxon>Pseudomonadati</taxon>
        <taxon>Nitrospinota/Tectimicrobiota group</taxon>
        <taxon>Candidatus Tectimicrobiota</taxon>
        <taxon>Candidatus Entotheonellia</taxon>
        <taxon>Candidatus Entotheonellales</taxon>
        <taxon>Candidatus Entotheonellaceae</taxon>
        <taxon>Candidatus Entotheonella</taxon>
    </lineage>
</organism>
<keyword evidence="6" id="KW-0408">Iron</keyword>
<comment type="similarity">
    <text evidence="2">Belongs to the prokaryotic molybdopterin-containing oxidoreductase family.</text>
</comment>
<dbReference type="Gene3D" id="2.20.25.90">
    <property type="entry name" value="ADC-like domains"/>
    <property type="match status" value="1"/>
</dbReference>
<keyword evidence="10" id="KW-1185">Reference proteome</keyword>
<dbReference type="Gene3D" id="3.40.228.10">
    <property type="entry name" value="Dimethylsulfoxide Reductase, domain 2"/>
    <property type="match status" value="1"/>
</dbReference>
<accession>W4LTA3</accession>
<dbReference type="HOGENOM" id="CLU_000422_13_3_7"/>
<dbReference type="Pfam" id="PF04879">
    <property type="entry name" value="Molybdop_Fe4S4"/>
    <property type="match status" value="1"/>
</dbReference>
<dbReference type="PANTHER" id="PTHR43742">
    <property type="entry name" value="TRIMETHYLAMINE-N-OXIDE REDUCTASE"/>
    <property type="match status" value="1"/>
</dbReference>
<reference evidence="9 10" key="1">
    <citation type="journal article" date="2014" name="Nature">
        <title>An environmental bacterial taxon with a large and distinct metabolic repertoire.</title>
        <authorList>
            <person name="Wilson M.C."/>
            <person name="Mori T."/>
            <person name="Ruckert C."/>
            <person name="Uria A.R."/>
            <person name="Helf M.J."/>
            <person name="Takada K."/>
            <person name="Gernert C."/>
            <person name="Steffens U.A."/>
            <person name="Heycke N."/>
            <person name="Schmitt S."/>
            <person name="Rinke C."/>
            <person name="Helfrich E.J."/>
            <person name="Brachmann A.O."/>
            <person name="Gurgui C."/>
            <person name="Wakimoto T."/>
            <person name="Kracht M."/>
            <person name="Crusemann M."/>
            <person name="Hentschel U."/>
            <person name="Abe I."/>
            <person name="Matsunaga S."/>
            <person name="Kalinowski J."/>
            <person name="Takeyama H."/>
            <person name="Piel J."/>
        </authorList>
    </citation>
    <scope>NUCLEOTIDE SEQUENCE [LARGE SCALE GENOMIC DNA]</scope>
    <source>
        <strain evidence="10">TSY1</strain>
    </source>
</reference>
<evidence type="ECO:0000256" key="5">
    <source>
        <dbReference type="ARBA" id="ARBA00023002"/>
    </source>
</evidence>
<dbReference type="InterPro" id="IPR006963">
    <property type="entry name" value="Mopterin_OxRdtase_4Fe-4S_dom"/>
</dbReference>
<dbReference type="InterPro" id="IPR050612">
    <property type="entry name" value="Prok_Mopterin_Oxidored"/>
</dbReference>
<dbReference type="PROSITE" id="PS00490">
    <property type="entry name" value="MOLYBDOPTERIN_PROK_2"/>
    <property type="match status" value="1"/>
</dbReference>